<evidence type="ECO:0000313" key="3">
    <source>
        <dbReference type="Proteomes" id="UP001233999"/>
    </source>
</evidence>
<dbReference type="AlphaFoldDB" id="A0AAD7Z5T4"/>
<evidence type="ECO:0000313" key="2">
    <source>
        <dbReference type="EMBL" id="KAJ9574312.1"/>
    </source>
</evidence>
<comment type="caution">
    <text evidence="2">The sequence shown here is derived from an EMBL/GenBank/DDBJ whole genome shotgun (WGS) entry which is preliminary data.</text>
</comment>
<feature type="non-terminal residue" evidence="2">
    <location>
        <position position="1"/>
    </location>
</feature>
<dbReference type="EMBL" id="JASPKZ010010492">
    <property type="protein sequence ID" value="KAJ9574312.1"/>
    <property type="molecule type" value="Genomic_DNA"/>
</dbReference>
<keyword evidence="1" id="KW-1133">Transmembrane helix</keyword>
<accession>A0AAD7Z5T4</accession>
<gene>
    <name evidence="2" type="ORF">L9F63_026042</name>
</gene>
<feature type="transmembrane region" description="Helical" evidence="1">
    <location>
        <begin position="41"/>
        <end position="59"/>
    </location>
</feature>
<keyword evidence="3" id="KW-1185">Reference proteome</keyword>
<protein>
    <submittedName>
        <fullName evidence="2">Uncharacterized protein</fullName>
    </submittedName>
</protein>
<proteinExistence type="predicted"/>
<organism evidence="2 3">
    <name type="scientific">Diploptera punctata</name>
    <name type="common">Pacific beetle cockroach</name>
    <dbReference type="NCBI Taxonomy" id="6984"/>
    <lineage>
        <taxon>Eukaryota</taxon>
        <taxon>Metazoa</taxon>
        <taxon>Ecdysozoa</taxon>
        <taxon>Arthropoda</taxon>
        <taxon>Hexapoda</taxon>
        <taxon>Insecta</taxon>
        <taxon>Pterygota</taxon>
        <taxon>Neoptera</taxon>
        <taxon>Polyneoptera</taxon>
        <taxon>Dictyoptera</taxon>
        <taxon>Blattodea</taxon>
        <taxon>Blaberoidea</taxon>
        <taxon>Blaberidae</taxon>
        <taxon>Diplopterinae</taxon>
        <taxon>Diploptera</taxon>
    </lineage>
</organism>
<reference evidence="2" key="1">
    <citation type="journal article" date="2023" name="IScience">
        <title>Live-bearing cockroach genome reveals convergent evolutionary mechanisms linked to viviparity in insects and beyond.</title>
        <authorList>
            <person name="Fouks B."/>
            <person name="Harrison M.C."/>
            <person name="Mikhailova A.A."/>
            <person name="Marchal E."/>
            <person name="English S."/>
            <person name="Carruthers M."/>
            <person name="Jennings E.C."/>
            <person name="Chiamaka E.L."/>
            <person name="Frigard R.A."/>
            <person name="Pippel M."/>
            <person name="Attardo G.M."/>
            <person name="Benoit J.B."/>
            <person name="Bornberg-Bauer E."/>
            <person name="Tobe S.S."/>
        </authorList>
    </citation>
    <scope>NUCLEOTIDE SEQUENCE</scope>
    <source>
        <strain evidence="2">Stay&amp;Tobe</strain>
    </source>
</reference>
<keyword evidence="1" id="KW-0812">Transmembrane</keyword>
<feature type="non-terminal residue" evidence="2">
    <location>
        <position position="72"/>
    </location>
</feature>
<evidence type="ECO:0000256" key="1">
    <source>
        <dbReference type="SAM" id="Phobius"/>
    </source>
</evidence>
<sequence>PACHRPAGPRWGGPQSAISHLSGVGPDIYLISLSLKLEGRGTFSAAVGPAGYLIVIYIYPQVVKDMLLFSEW</sequence>
<name>A0AAD7Z5T4_DIPPU</name>
<dbReference type="Proteomes" id="UP001233999">
    <property type="component" value="Unassembled WGS sequence"/>
</dbReference>
<reference evidence="2" key="2">
    <citation type="submission" date="2023-05" db="EMBL/GenBank/DDBJ databases">
        <authorList>
            <person name="Fouks B."/>
        </authorList>
    </citation>
    <scope>NUCLEOTIDE SEQUENCE</scope>
    <source>
        <strain evidence="2">Stay&amp;Tobe</strain>
        <tissue evidence="2">Testes</tissue>
    </source>
</reference>
<keyword evidence="1" id="KW-0472">Membrane</keyword>